<dbReference type="Proteomes" id="UP000305654">
    <property type="component" value="Unassembled WGS sequence"/>
</dbReference>
<dbReference type="GO" id="GO:0016787">
    <property type="term" value="F:hydrolase activity"/>
    <property type="evidence" value="ECO:0007669"/>
    <property type="project" value="UniProtKB-KW"/>
</dbReference>
<sequence length="264" mass="28684">MLQADDPPPVTVLRENSPSPFVLASDHAGRAIPGRLGDLGVGIADLGRHIAWDIGIAGTGLRLSEALEAPLVAQSYSRLVIDCNRRPGHPSSIPQASDGTAIPANRDMPALQRGAREAEIFAPYHACLAGLLERRLMLGLPTVLVALHSFTPQLGRPDRPAPGGTAPRPWHVGLLHNHDPRFALILRDLLRDEGDLVVGDNEPYQLSDEDDYTVPVHGERRGLPQVEIEIRQDLIGDAAGEAAWAARFARLLPLAWARYRQDNP</sequence>
<evidence type="ECO:0000313" key="2">
    <source>
        <dbReference type="Proteomes" id="UP000305654"/>
    </source>
</evidence>
<proteinExistence type="predicted"/>
<keyword evidence="2" id="KW-1185">Reference proteome</keyword>
<dbReference type="SUPFAM" id="SSF53187">
    <property type="entry name" value="Zn-dependent exopeptidases"/>
    <property type="match status" value="1"/>
</dbReference>
<reference evidence="1 2" key="1">
    <citation type="submission" date="2019-05" db="EMBL/GenBank/DDBJ databases">
        <authorList>
            <person name="Pankratov T."/>
            <person name="Grouzdev D."/>
        </authorList>
    </citation>
    <scope>NUCLEOTIDE SEQUENCE [LARGE SCALE GENOMIC DNA]</scope>
    <source>
        <strain evidence="1 2">KEBCLARHB70R</strain>
    </source>
</reference>
<dbReference type="InterPro" id="IPR007709">
    <property type="entry name" value="N-FG_amidohydro"/>
</dbReference>
<protein>
    <submittedName>
        <fullName evidence="1">N-formylglutamate amidohydrolase</fullName>
    </submittedName>
</protein>
<dbReference type="RefSeq" id="WP_138325736.1">
    <property type="nucleotide sequence ID" value="NZ_VCDI01000002.1"/>
</dbReference>
<accession>A0A5R9J7Q1</accession>
<dbReference type="Pfam" id="PF05013">
    <property type="entry name" value="FGase"/>
    <property type="match status" value="1"/>
</dbReference>
<dbReference type="OrthoDB" id="9815326at2"/>
<dbReference type="PIRSF" id="PIRSF029730">
    <property type="entry name" value="UCP029730"/>
    <property type="match status" value="1"/>
</dbReference>
<comment type="caution">
    <text evidence="1">The sequence shown here is derived from an EMBL/GenBank/DDBJ whole genome shotgun (WGS) entry which is preliminary data.</text>
</comment>
<evidence type="ECO:0000313" key="1">
    <source>
        <dbReference type="EMBL" id="TLU73654.1"/>
    </source>
</evidence>
<organism evidence="1 2">
    <name type="scientific">Lichenicoccus roseus</name>
    <dbReference type="NCBI Taxonomy" id="2683649"/>
    <lineage>
        <taxon>Bacteria</taxon>
        <taxon>Pseudomonadati</taxon>
        <taxon>Pseudomonadota</taxon>
        <taxon>Alphaproteobacteria</taxon>
        <taxon>Acetobacterales</taxon>
        <taxon>Acetobacteraceae</taxon>
        <taxon>Lichenicoccus</taxon>
    </lineage>
</organism>
<keyword evidence="1" id="KW-0378">Hydrolase</keyword>
<dbReference type="EMBL" id="VCDI01000002">
    <property type="protein sequence ID" value="TLU73654.1"/>
    <property type="molecule type" value="Genomic_DNA"/>
</dbReference>
<dbReference type="AlphaFoldDB" id="A0A5R9J7Q1"/>
<name>A0A5R9J7Q1_9PROT</name>
<dbReference type="InterPro" id="IPR011227">
    <property type="entry name" value="UCP029730"/>
</dbReference>
<gene>
    <name evidence="1" type="ORF">FE263_08925</name>
</gene>
<dbReference type="Gene3D" id="3.40.630.40">
    <property type="entry name" value="Zn-dependent exopeptidases"/>
    <property type="match status" value="1"/>
</dbReference>